<organism evidence="2 3">
    <name type="scientific">Cirrhinus mrigala</name>
    <name type="common">Mrigala</name>
    <dbReference type="NCBI Taxonomy" id="683832"/>
    <lineage>
        <taxon>Eukaryota</taxon>
        <taxon>Metazoa</taxon>
        <taxon>Chordata</taxon>
        <taxon>Craniata</taxon>
        <taxon>Vertebrata</taxon>
        <taxon>Euteleostomi</taxon>
        <taxon>Actinopterygii</taxon>
        <taxon>Neopterygii</taxon>
        <taxon>Teleostei</taxon>
        <taxon>Ostariophysi</taxon>
        <taxon>Cypriniformes</taxon>
        <taxon>Cyprinidae</taxon>
        <taxon>Labeoninae</taxon>
        <taxon>Labeonini</taxon>
        <taxon>Cirrhinus</taxon>
    </lineage>
</organism>
<dbReference type="Gene3D" id="2.30.39.10">
    <property type="entry name" value="Alpha-1-antitrypsin, domain 1"/>
    <property type="match status" value="1"/>
</dbReference>
<proteinExistence type="predicted"/>
<protein>
    <recommendedName>
        <fullName evidence="1">Serpin domain-containing protein</fullName>
    </recommendedName>
</protein>
<sequence>NLTVIEEALTAEFVQDLSNTLHAVQVLLTLPVIKLSYSTDLLPSLSDLGLSEWLAETDLIKITNLPVKLNAVHHKVVMETAPEGAEYASTTPAVNGQSLALTYRVDRPFLFLVRDEPSGALLFIGKVLNPRDIER</sequence>
<dbReference type="Pfam" id="PF00079">
    <property type="entry name" value="Serpin"/>
    <property type="match status" value="1"/>
</dbReference>
<feature type="domain" description="Serpin" evidence="1">
    <location>
        <begin position="2"/>
        <end position="130"/>
    </location>
</feature>
<accession>A0ABD0NMA4</accession>
<gene>
    <name evidence="2" type="ORF">M9458_041712</name>
</gene>
<evidence type="ECO:0000259" key="1">
    <source>
        <dbReference type="Pfam" id="PF00079"/>
    </source>
</evidence>
<evidence type="ECO:0000313" key="3">
    <source>
        <dbReference type="Proteomes" id="UP001529510"/>
    </source>
</evidence>
<dbReference type="InterPro" id="IPR000215">
    <property type="entry name" value="Serpin_fam"/>
</dbReference>
<evidence type="ECO:0000313" key="2">
    <source>
        <dbReference type="EMBL" id="KAL0162316.1"/>
    </source>
</evidence>
<comment type="caution">
    <text evidence="2">The sequence shown here is derived from an EMBL/GenBank/DDBJ whole genome shotgun (WGS) entry which is preliminary data.</text>
</comment>
<reference evidence="2 3" key="1">
    <citation type="submission" date="2024-05" db="EMBL/GenBank/DDBJ databases">
        <title>Genome sequencing and assembly of Indian major carp, Cirrhinus mrigala (Hamilton, 1822).</title>
        <authorList>
            <person name="Mohindra V."/>
            <person name="Chowdhury L.M."/>
            <person name="Lal K."/>
            <person name="Jena J.K."/>
        </authorList>
    </citation>
    <scope>NUCLEOTIDE SEQUENCE [LARGE SCALE GENOMIC DNA]</scope>
    <source>
        <strain evidence="2">CM1030</strain>
        <tissue evidence="2">Blood</tissue>
    </source>
</reference>
<dbReference type="InterPro" id="IPR036186">
    <property type="entry name" value="Serpin_sf"/>
</dbReference>
<dbReference type="SUPFAM" id="SSF56574">
    <property type="entry name" value="Serpins"/>
    <property type="match status" value="1"/>
</dbReference>
<dbReference type="InterPro" id="IPR023796">
    <property type="entry name" value="Serpin_dom"/>
</dbReference>
<feature type="non-terminal residue" evidence="2">
    <location>
        <position position="135"/>
    </location>
</feature>
<name>A0ABD0NMA4_CIRMR</name>
<dbReference type="PANTHER" id="PTHR11461">
    <property type="entry name" value="SERINE PROTEASE INHIBITOR, SERPIN"/>
    <property type="match status" value="1"/>
</dbReference>
<dbReference type="AlphaFoldDB" id="A0ABD0NMA4"/>
<feature type="non-terminal residue" evidence="2">
    <location>
        <position position="1"/>
    </location>
</feature>
<dbReference type="InterPro" id="IPR042185">
    <property type="entry name" value="Serpin_sf_2"/>
</dbReference>
<dbReference type="EMBL" id="JAMKFB020000021">
    <property type="protein sequence ID" value="KAL0162316.1"/>
    <property type="molecule type" value="Genomic_DNA"/>
</dbReference>
<keyword evidence="3" id="KW-1185">Reference proteome</keyword>
<dbReference type="Proteomes" id="UP001529510">
    <property type="component" value="Unassembled WGS sequence"/>
</dbReference>
<dbReference type="PANTHER" id="PTHR11461:SF84">
    <property type="entry name" value="PIGMENT EPITHELIUM-DERIVED FACTOR"/>
    <property type="match status" value="1"/>
</dbReference>
<dbReference type="InterPro" id="IPR023795">
    <property type="entry name" value="Serpin_CS"/>
</dbReference>
<dbReference type="PROSITE" id="PS00284">
    <property type="entry name" value="SERPIN"/>
    <property type="match status" value="1"/>
</dbReference>